<dbReference type="GO" id="GO:0043565">
    <property type="term" value="F:sequence-specific DNA binding"/>
    <property type="evidence" value="ECO:0007669"/>
    <property type="project" value="InterPro"/>
</dbReference>
<dbReference type="InterPro" id="IPR011256">
    <property type="entry name" value="Reg_factor_effector_dom_sf"/>
</dbReference>
<protein>
    <submittedName>
        <fullName evidence="5">AraC family transcriptional regulator</fullName>
    </submittedName>
</protein>
<evidence type="ECO:0000256" key="1">
    <source>
        <dbReference type="ARBA" id="ARBA00023015"/>
    </source>
</evidence>
<proteinExistence type="predicted"/>
<dbReference type="SUPFAM" id="SSF55136">
    <property type="entry name" value="Probable bacterial effector-binding domain"/>
    <property type="match status" value="1"/>
</dbReference>
<dbReference type="Gene3D" id="1.10.10.60">
    <property type="entry name" value="Homeodomain-like"/>
    <property type="match status" value="2"/>
</dbReference>
<evidence type="ECO:0000313" key="6">
    <source>
        <dbReference type="Proteomes" id="UP000262969"/>
    </source>
</evidence>
<dbReference type="InterPro" id="IPR018060">
    <property type="entry name" value="HTH_AraC"/>
</dbReference>
<dbReference type="PANTHER" id="PTHR47504">
    <property type="entry name" value="RIGHT ORIGIN-BINDING PROTEIN"/>
    <property type="match status" value="1"/>
</dbReference>
<dbReference type="SMART" id="SM00342">
    <property type="entry name" value="HTH_ARAC"/>
    <property type="match status" value="1"/>
</dbReference>
<evidence type="ECO:0000259" key="4">
    <source>
        <dbReference type="PROSITE" id="PS01124"/>
    </source>
</evidence>
<reference evidence="5 6" key="1">
    <citation type="journal article" date="2018" name="Nat. Biotechnol.">
        <title>A standardized bacterial taxonomy based on genome phylogeny substantially revises the tree of life.</title>
        <authorList>
            <person name="Parks D.H."/>
            <person name="Chuvochina M."/>
            <person name="Waite D.W."/>
            <person name="Rinke C."/>
            <person name="Skarshewski A."/>
            <person name="Chaumeil P.A."/>
            <person name="Hugenholtz P."/>
        </authorList>
    </citation>
    <scope>NUCLEOTIDE SEQUENCE [LARGE SCALE GENOMIC DNA]</scope>
    <source>
        <strain evidence="5">UBA11728</strain>
    </source>
</reference>
<dbReference type="Pfam" id="PF12833">
    <property type="entry name" value="HTH_18"/>
    <property type="match status" value="1"/>
</dbReference>
<organism evidence="5 6">
    <name type="scientific">Lachnoclostridium phytofermentans</name>
    <dbReference type="NCBI Taxonomy" id="66219"/>
    <lineage>
        <taxon>Bacteria</taxon>
        <taxon>Bacillati</taxon>
        <taxon>Bacillota</taxon>
        <taxon>Clostridia</taxon>
        <taxon>Lachnospirales</taxon>
        <taxon>Lachnospiraceae</taxon>
    </lineage>
</organism>
<feature type="domain" description="HTH araC/xylS-type" evidence="4">
    <location>
        <begin position="8"/>
        <end position="106"/>
    </location>
</feature>
<dbReference type="InterPro" id="IPR009057">
    <property type="entry name" value="Homeodomain-like_sf"/>
</dbReference>
<dbReference type="PANTHER" id="PTHR47504:SF5">
    <property type="entry name" value="RIGHT ORIGIN-BINDING PROTEIN"/>
    <property type="match status" value="1"/>
</dbReference>
<sequence>MDTLENMKNAINYIEDNLDAEIEYVKVAQIALCSQYHFQRMFSFLIGIPLSEYIRRRRLTLAAFDLQNSNEKIINLALKYGYNSPDSFSRAFMAMHEVTPSKAREKGISLKAYPRVTFSLSIKGVVEMNYRIEQKNSFTVVGVKQRFSHINGLGESIGKMWSETPLETISQIAGLGNGLVGVYSGMYEDNTTDYYIAAITESNSPKNLCKLEIPSLTWAIFEIIGPMPTAMAEIWGRIFSEWFPTSGYEHAEAPEVEWYSNGDLSSSDYKSEIWIPVIKK</sequence>
<dbReference type="GO" id="GO:0003700">
    <property type="term" value="F:DNA-binding transcription factor activity"/>
    <property type="evidence" value="ECO:0007669"/>
    <property type="project" value="InterPro"/>
</dbReference>
<gene>
    <name evidence="5" type="ORF">DHW61_01890</name>
</gene>
<dbReference type="AlphaFoldDB" id="A0A3D2X1Y3"/>
<keyword evidence="3" id="KW-0804">Transcription</keyword>
<keyword evidence="2" id="KW-0238">DNA-binding</keyword>
<dbReference type="SUPFAM" id="SSF46689">
    <property type="entry name" value="Homeodomain-like"/>
    <property type="match status" value="2"/>
</dbReference>
<dbReference type="InterPro" id="IPR050959">
    <property type="entry name" value="MarA-like"/>
</dbReference>
<accession>A0A3D2X1Y3</accession>
<dbReference type="Pfam" id="PF06445">
    <property type="entry name" value="GyrI-like"/>
    <property type="match status" value="1"/>
</dbReference>
<evidence type="ECO:0000256" key="3">
    <source>
        <dbReference type="ARBA" id="ARBA00023163"/>
    </source>
</evidence>
<keyword evidence="1" id="KW-0805">Transcription regulation</keyword>
<name>A0A3D2X1Y3_9FIRM</name>
<evidence type="ECO:0000256" key="2">
    <source>
        <dbReference type="ARBA" id="ARBA00023125"/>
    </source>
</evidence>
<dbReference type="PROSITE" id="PS01124">
    <property type="entry name" value="HTH_ARAC_FAMILY_2"/>
    <property type="match status" value="1"/>
</dbReference>
<dbReference type="SMART" id="SM00871">
    <property type="entry name" value="AraC_E_bind"/>
    <property type="match status" value="1"/>
</dbReference>
<evidence type="ECO:0000313" key="5">
    <source>
        <dbReference type="EMBL" id="HCL01159.1"/>
    </source>
</evidence>
<dbReference type="InterPro" id="IPR010499">
    <property type="entry name" value="AraC_E-bd"/>
</dbReference>
<dbReference type="InterPro" id="IPR029442">
    <property type="entry name" value="GyrI-like"/>
</dbReference>
<dbReference type="Gene3D" id="3.20.80.10">
    <property type="entry name" value="Regulatory factor, effector binding domain"/>
    <property type="match status" value="1"/>
</dbReference>
<comment type="caution">
    <text evidence="5">The sequence shown here is derived from an EMBL/GenBank/DDBJ whole genome shotgun (WGS) entry which is preliminary data.</text>
</comment>
<dbReference type="Proteomes" id="UP000262969">
    <property type="component" value="Unassembled WGS sequence"/>
</dbReference>
<dbReference type="EMBL" id="DPVV01000069">
    <property type="protein sequence ID" value="HCL01159.1"/>
    <property type="molecule type" value="Genomic_DNA"/>
</dbReference>